<dbReference type="SMR" id="A0A482XS84"/>
<dbReference type="InParanoid" id="A0A482XS84"/>
<sequence length="127" mass="13475">MRSTKLLLYATLRQTLAIRISNLLSGFLLELTKKFLSNKGNDGFNNNNNNVNNNNHDSSRHNMMDMHQIPHPDGGPPKGGPHGPPTGPPHGPPTVGPPHGPPRGMGPPPGPMGMMMGDGPRPPFGPG</sequence>
<dbReference type="AlphaFoldDB" id="A0A482XS84"/>
<feature type="compositionally biased region" description="Low complexity" evidence="1">
    <location>
        <begin position="45"/>
        <end position="55"/>
    </location>
</feature>
<evidence type="ECO:0000256" key="1">
    <source>
        <dbReference type="SAM" id="MobiDB-lite"/>
    </source>
</evidence>
<gene>
    <name evidence="2" type="ORF">LSTR_LSTR017212</name>
</gene>
<dbReference type="Proteomes" id="UP000291343">
    <property type="component" value="Unassembled WGS sequence"/>
</dbReference>
<dbReference type="EMBL" id="QKKF02001147">
    <property type="protein sequence ID" value="RZF48686.1"/>
    <property type="molecule type" value="Genomic_DNA"/>
</dbReference>
<feature type="region of interest" description="Disordered" evidence="1">
    <location>
        <begin position="40"/>
        <end position="127"/>
    </location>
</feature>
<reference evidence="2 3" key="1">
    <citation type="journal article" date="2017" name="Gigascience">
        <title>Genome sequence of the small brown planthopper, Laodelphax striatellus.</title>
        <authorList>
            <person name="Zhu J."/>
            <person name="Jiang F."/>
            <person name="Wang X."/>
            <person name="Yang P."/>
            <person name="Bao Y."/>
            <person name="Zhao W."/>
            <person name="Wang W."/>
            <person name="Lu H."/>
            <person name="Wang Q."/>
            <person name="Cui N."/>
            <person name="Li J."/>
            <person name="Chen X."/>
            <person name="Luo L."/>
            <person name="Yu J."/>
            <person name="Kang L."/>
            <person name="Cui F."/>
        </authorList>
    </citation>
    <scope>NUCLEOTIDE SEQUENCE [LARGE SCALE GENOMIC DNA]</scope>
    <source>
        <strain evidence="2">Lst14</strain>
    </source>
</reference>
<feature type="compositionally biased region" description="Pro residues" evidence="1">
    <location>
        <begin position="73"/>
        <end position="111"/>
    </location>
</feature>
<evidence type="ECO:0000313" key="2">
    <source>
        <dbReference type="EMBL" id="RZF48686.1"/>
    </source>
</evidence>
<proteinExistence type="predicted"/>
<keyword evidence="3" id="KW-1185">Reference proteome</keyword>
<accession>A0A482XS84</accession>
<feature type="compositionally biased region" description="Basic and acidic residues" evidence="1">
    <location>
        <begin position="57"/>
        <end position="70"/>
    </location>
</feature>
<evidence type="ECO:0000313" key="3">
    <source>
        <dbReference type="Proteomes" id="UP000291343"/>
    </source>
</evidence>
<organism evidence="2 3">
    <name type="scientific">Laodelphax striatellus</name>
    <name type="common">Small brown planthopper</name>
    <name type="synonym">Delphax striatella</name>
    <dbReference type="NCBI Taxonomy" id="195883"/>
    <lineage>
        <taxon>Eukaryota</taxon>
        <taxon>Metazoa</taxon>
        <taxon>Ecdysozoa</taxon>
        <taxon>Arthropoda</taxon>
        <taxon>Hexapoda</taxon>
        <taxon>Insecta</taxon>
        <taxon>Pterygota</taxon>
        <taxon>Neoptera</taxon>
        <taxon>Paraneoptera</taxon>
        <taxon>Hemiptera</taxon>
        <taxon>Auchenorrhyncha</taxon>
        <taxon>Fulgoroidea</taxon>
        <taxon>Delphacidae</taxon>
        <taxon>Criomorphinae</taxon>
        <taxon>Laodelphax</taxon>
    </lineage>
</organism>
<comment type="caution">
    <text evidence="2">The sequence shown here is derived from an EMBL/GenBank/DDBJ whole genome shotgun (WGS) entry which is preliminary data.</text>
</comment>
<protein>
    <submittedName>
        <fullName evidence="2">Uncharacterized protein</fullName>
    </submittedName>
</protein>
<name>A0A482XS84_LAOST</name>